<dbReference type="Proteomes" id="UP000481858">
    <property type="component" value="Unassembled WGS sequence"/>
</dbReference>
<feature type="compositionally biased region" description="Low complexity" evidence="1">
    <location>
        <begin position="31"/>
        <end position="42"/>
    </location>
</feature>
<accession>A0A7C8MY99</accession>
<reference evidence="2 3" key="1">
    <citation type="submission" date="2019-12" db="EMBL/GenBank/DDBJ databases">
        <title>Draft genome sequence of the ascomycete Xylaria multiplex DSM 110363.</title>
        <authorList>
            <person name="Buettner E."/>
            <person name="Kellner H."/>
        </authorList>
    </citation>
    <scope>NUCLEOTIDE SEQUENCE [LARGE SCALE GENOMIC DNA]</scope>
    <source>
        <strain evidence="2 3">DSM 110363</strain>
    </source>
</reference>
<evidence type="ECO:0000313" key="3">
    <source>
        <dbReference type="Proteomes" id="UP000481858"/>
    </source>
</evidence>
<feature type="region of interest" description="Disordered" evidence="1">
    <location>
        <begin position="1"/>
        <end position="60"/>
    </location>
</feature>
<keyword evidence="3" id="KW-1185">Reference proteome</keyword>
<protein>
    <submittedName>
        <fullName evidence="2">Uncharacterized protein</fullName>
    </submittedName>
</protein>
<evidence type="ECO:0000313" key="2">
    <source>
        <dbReference type="EMBL" id="KAF2971453.1"/>
    </source>
</evidence>
<dbReference type="InParanoid" id="A0A7C8MY99"/>
<dbReference type="EMBL" id="WUBL01000013">
    <property type="protein sequence ID" value="KAF2971453.1"/>
    <property type="molecule type" value="Genomic_DNA"/>
</dbReference>
<gene>
    <name evidence="2" type="ORF">GQX73_g2064</name>
</gene>
<evidence type="ECO:0000256" key="1">
    <source>
        <dbReference type="SAM" id="MobiDB-lite"/>
    </source>
</evidence>
<feature type="compositionally biased region" description="Gly residues" evidence="1">
    <location>
        <begin position="15"/>
        <end position="30"/>
    </location>
</feature>
<sequence>MCRVAKSDNSSSNSSGGGSGSGGGGGGGDGSNSDNDSSNWSSAGFTQMRECRSGGRAGYGGWWDGEGEGWLADGRVWYHAVRGSQAKVKVMQG</sequence>
<organism evidence="2 3">
    <name type="scientific">Xylaria multiplex</name>
    <dbReference type="NCBI Taxonomy" id="323545"/>
    <lineage>
        <taxon>Eukaryota</taxon>
        <taxon>Fungi</taxon>
        <taxon>Dikarya</taxon>
        <taxon>Ascomycota</taxon>
        <taxon>Pezizomycotina</taxon>
        <taxon>Sordariomycetes</taxon>
        <taxon>Xylariomycetidae</taxon>
        <taxon>Xylariales</taxon>
        <taxon>Xylariaceae</taxon>
        <taxon>Xylaria</taxon>
    </lineage>
</organism>
<proteinExistence type="predicted"/>
<name>A0A7C8MY99_9PEZI</name>
<dbReference type="AlphaFoldDB" id="A0A7C8MY99"/>
<comment type="caution">
    <text evidence="2">The sequence shown here is derived from an EMBL/GenBank/DDBJ whole genome shotgun (WGS) entry which is preliminary data.</text>
</comment>